<gene>
    <name evidence="1" type="ORF">ACFFNX_20745</name>
</gene>
<keyword evidence="2" id="KW-1185">Reference proteome</keyword>
<name>A0ABV5YKR8_9ACTN</name>
<evidence type="ECO:0000313" key="2">
    <source>
        <dbReference type="Proteomes" id="UP001589627"/>
    </source>
</evidence>
<protein>
    <submittedName>
        <fullName evidence="1">DUF6317 family protein</fullName>
    </submittedName>
</protein>
<comment type="caution">
    <text evidence="1">The sequence shown here is derived from an EMBL/GenBank/DDBJ whole genome shotgun (WGS) entry which is preliminary data.</text>
</comment>
<accession>A0ABV5YKR8</accession>
<dbReference type="Pfam" id="PF19840">
    <property type="entry name" value="DUF6317"/>
    <property type="match status" value="1"/>
</dbReference>
<dbReference type="InterPro" id="IPR045558">
    <property type="entry name" value="DUF6317"/>
</dbReference>
<evidence type="ECO:0000313" key="1">
    <source>
        <dbReference type="EMBL" id="MFB9834617.1"/>
    </source>
</evidence>
<dbReference type="EMBL" id="JBHLZP010000149">
    <property type="protein sequence ID" value="MFB9834617.1"/>
    <property type="molecule type" value="Genomic_DNA"/>
</dbReference>
<proteinExistence type="predicted"/>
<sequence>MLVHSIRSVASWREKMGNEPPVLAVSRTAFMETARKFQNLSDDFKGLMPISGFPALDTGSADLDAALDTFLRMLGELHLVVAQAINNHGVKLGTAADNFSNTEFTISKAIKQVITEEKVTSPDPLKPID</sequence>
<dbReference type="Proteomes" id="UP001589627">
    <property type="component" value="Unassembled WGS sequence"/>
</dbReference>
<organism evidence="1 2">
    <name type="scientific">Actinoallomurus acaciae</name>
    <dbReference type="NCBI Taxonomy" id="502577"/>
    <lineage>
        <taxon>Bacteria</taxon>
        <taxon>Bacillati</taxon>
        <taxon>Actinomycetota</taxon>
        <taxon>Actinomycetes</taxon>
        <taxon>Streptosporangiales</taxon>
        <taxon>Thermomonosporaceae</taxon>
        <taxon>Actinoallomurus</taxon>
    </lineage>
</organism>
<reference evidence="1 2" key="1">
    <citation type="submission" date="2024-09" db="EMBL/GenBank/DDBJ databases">
        <authorList>
            <person name="Sun Q."/>
            <person name="Mori K."/>
        </authorList>
    </citation>
    <scope>NUCLEOTIDE SEQUENCE [LARGE SCALE GENOMIC DNA]</scope>
    <source>
        <strain evidence="1 2">TBRC 0563</strain>
    </source>
</reference>
<dbReference type="RefSeq" id="WP_378204556.1">
    <property type="nucleotide sequence ID" value="NZ_JBHLZP010000149.1"/>
</dbReference>